<organism evidence="4">
    <name type="scientific">Echinostoma caproni</name>
    <dbReference type="NCBI Taxonomy" id="27848"/>
    <lineage>
        <taxon>Eukaryota</taxon>
        <taxon>Metazoa</taxon>
        <taxon>Spiralia</taxon>
        <taxon>Lophotrochozoa</taxon>
        <taxon>Platyhelminthes</taxon>
        <taxon>Trematoda</taxon>
        <taxon>Digenea</taxon>
        <taxon>Plagiorchiida</taxon>
        <taxon>Echinostomata</taxon>
        <taxon>Echinostomatoidea</taxon>
        <taxon>Echinostomatidae</taxon>
        <taxon>Echinostoma</taxon>
    </lineage>
</organism>
<evidence type="ECO:0000313" key="3">
    <source>
        <dbReference type="Proteomes" id="UP000272942"/>
    </source>
</evidence>
<dbReference type="GO" id="GO:0007508">
    <property type="term" value="P:larval heart development"/>
    <property type="evidence" value="ECO:0007669"/>
    <property type="project" value="TreeGrafter"/>
</dbReference>
<reference evidence="4" key="1">
    <citation type="submission" date="2016-06" db="UniProtKB">
        <authorList>
            <consortium name="WormBaseParasite"/>
        </authorList>
    </citation>
    <scope>IDENTIFICATION</scope>
</reference>
<dbReference type="GO" id="GO:0003824">
    <property type="term" value="F:catalytic activity"/>
    <property type="evidence" value="ECO:0007669"/>
    <property type="project" value="InterPro"/>
</dbReference>
<dbReference type="InterPro" id="IPR005135">
    <property type="entry name" value="Endo/exonuclease/phosphatase"/>
</dbReference>
<sequence>MAADREEVGQDITFNSIVFLHQKYLTCFYTNAQGLFSKFPELNFRFISGQWDIIAVTETWLTADIPDSELSLPGMSLLRCDRPTRGGGVLLYYRKDLDCEQIHPPVSTPNTLWCRLRLSKHDGCLIGVIYRPPSATESANMTLLNTMLHILAKRFTHVLLMGDFNCPNLGKPMTSHPLFGQQFIKLIASQPLYNHVKEHIRFGNLQSPSILDLVLTNEELMIESVAVTTPLGRSDHAVLLFKYICYASVKAINPKNVRTFIDYAKLESLAPSIQWISHREEYNHLSLWHEFTDSL</sequence>
<name>A0A183AMH3_9TREM</name>
<proteinExistence type="predicted"/>
<evidence type="ECO:0000313" key="2">
    <source>
        <dbReference type="EMBL" id="VDP82885.1"/>
    </source>
</evidence>
<dbReference type="PANTHER" id="PTHR33395:SF22">
    <property type="entry name" value="REVERSE TRANSCRIPTASE DOMAIN-CONTAINING PROTEIN"/>
    <property type="match status" value="1"/>
</dbReference>
<keyword evidence="3" id="KW-1185">Reference proteome</keyword>
<feature type="domain" description="Endonuclease/exonuclease/phosphatase" evidence="1">
    <location>
        <begin position="126"/>
        <end position="238"/>
    </location>
</feature>
<protein>
    <submittedName>
        <fullName evidence="4">Endo/exonuclease/phosphatase domain-containing protein</fullName>
    </submittedName>
</protein>
<dbReference type="AlphaFoldDB" id="A0A183AMH3"/>
<gene>
    <name evidence="2" type="ORF">ECPE_LOCUS8158</name>
</gene>
<dbReference type="PANTHER" id="PTHR33395">
    <property type="entry name" value="TRANSCRIPTASE, PUTATIVE-RELATED-RELATED"/>
    <property type="match status" value="1"/>
</dbReference>
<dbReference type="SUPFAM" id="SSF56219">
    <property type="entry name" value="DNase I-like"/>
    <property type="match status" value="1"/>
</dbReference>
<accession>A0A183AMH3</accession>
<dbReference type="Pfam" id="PF14529">
    <property type="entry name" value="Exo_endo_phos_2"/>
    <property type="match status" value="1"/>
</dbReference>
<evidence type="ECO:0000259" key="1">
    <source>
        <dbReference type="Pfam" id="PF14529"/>
    </source>
</evidence>
<dbReference type="WBParaSite" id="ECPE_0000818001-mRNA-1">
    <property type="protein sequence ID" value="ECPE_0000818001-mRNA-1"/>
    <property type="gene ID" value="ECPE_0000818001"/>
</dbReference>
<dbReference type="InterPro" id="IPR036691">
    <property type="entry name" value="Endo/exonu/phosph_ase_sf"/>
</dbReference>
<dbReference type="GO" id="GO:0031012">
    <property type="term" value="C:extracellular matrix"/>
    <property type="evidence" value="ECO:0007669"/>
    <property type="project" value="TreeGrafter"/>
</dbReference>
<dbReference type="GO" id="GO:0061343">
    <property type="term" value="P:cell adhesion involved in heart morphogenesis"/>
    <property type="evidence" value="ECO:0007669"/>
    <property type="project" value="TreeGrafter"/>
</dbReference>
<dbReference type="OrthoDB" id="6264301at2759"/>
<evidence type="ECO:0000313" key="4">
    <source>
        <dbReference type="WBParaSite" id="ECPE_0000818001-mRNA-1"/>
    </source>
</evidence>
<dbReference type="EMBL" id="UZAN01045589">
    <property type="protein sequence ID" value="VDP82885.1"/>
    <property type="molecule type" value="Genomic_DNA"/>
</dbReference>
<dbReference type="Proteomes" id="UP000272942">
    <property type="component" value="Unassembled WGS sequence"/>
</dbReference>
<reference evidence="2 3" key="2">
    <citation type="submission" date="2018-11" db="EMBL/GenBank/DDBJ databases">
        <authorList>
            <consortium name="Pathogen Informatics"/>
        </authorList>
    </citation>
    <scope>NUCLEOTIDE SEQUENCE [LARGE SCALE GENOMIC DNA]</scope>
    <source>
        <strain evidence="2 3">Egypt</strain>
    </source>
</reference>
<dbReference type="Gene3D" id="3.60.10.10">
    <property type="entry name" value="Endonuclease/exonuclease/phosphatase"/>
    <property type="match status" value="1"/>
</dbReference>